<evidence type="ECO:0000259" key="10">
    <source>
        <dbReference type="Pfam" id="PF00288"/>
    </source>
</evidence>
<evidence type="ECO:0000256" key="1">
    <source>
        <dbReference type="ARBA" id="ARBA00009684"/>
    </source>
</evidence>
<dbReference type="Pfam" id="PF00288">
    <property type="entry name" value="GHMP_kinases_N"/>
    <property type="match status" value="1"/>
</dbReference>
<dbReference type="NCBIfam" id="TIGR00154">
    <property type="entry name" value="ispE"/>
    <property type="match status" value="1"/>
</dbReference>
<reference evidence="12 13" key="1">
    <citation type="submission" date="2017-09" db="EMBL/GenBank/DDBJ databases">
        <title>Bacterial strain isolated from the female urinary microbiota.</title>
        <authorList>
            <person name="Thomas-White K."/>
            <person name="Kumar N."/>
            <person name="Forster S."/>
            <person name="Putonti C."/>
            <person name="Lawley T."/>
            <person name="Wolfe A.J."/>
        </authorList>
    </citation>
    <scope>NUCLEOTIDE SEQUENCE [LARGE SCALE GENOMIC DNA]</scope>
    <source>
        <strain evidence="12 13">UMB0680</strain>
    </source>
</reference>
<keyword evidence="13" id="KW-1185">Reference proteome</keyword>
<evidence type="ECO:0000256" key="9">
    <source>
        <dbReference type="HAMAP-Rule" id="MF_00061"/>
    </source>
</evidence>
<dbReference type="HAMAP" id="MF_00061">
    <property type="entry name" value="IspE"/>
    <property type="match status" value="1"/>
</dbReference>
<feature type="domain" description="GHMP kinase N-terminal" evidence="10">
    <location>
        <begin position="78"/>
        <end position="155"/>
    </location>
</feature>
<organism evidence="12 13">
    <name type="scientific">Brevibacterium luteolum</name>
    <dbReference type="NCBI Taxonomy" id="199591"/>
    <lineage>
        <taxon>Bacteria</taxon>
        <taxon>Bacillati</taxon>
        <taxon>Actinomycetota</taxon>
        <taxon>Actinomycetes</taxon>
        <taxon>Micrococcales</taxon>
        <taxon>Brevibacteriaceae</taxon>
        <taxon>Brevibacterium</taxon>
    </lineage>
</organism>
<dbReference type="PANTHER" id="PTHR43527:SF2">
    <property type="entry name" value="4-DIPHOSPHOCYTIDYL-2-C-METHYL-D-ERYTHRITOL KINASE, CHLOROPLASTIC"/>
    <property type="match status" value="1"/>
</dbReference>
<dbReference type="RefSeq" id="WP_102163003.1">
    <property type="nucleotide sequence ID" value="NZ_JALXLX010000009.1"/>
</dbReference>
<evidence type="ECO:0000256" key="2">
    <source>
        <dbReference type="ARBA" id="ARBA00012052"/>
    </source>
</evidence>
<accession>A0A2N6PEU5</accession>
<dbReference type="InterPro" id="IPR020568">
    <property type="entry name" value="Ribosomal_Su5_D2-typ_SF"/>
</dbReference>
<feature type="binding site" evidence="9">
    <location>
        <begin position="106"/>
        <end position="116"/>
    </location>
    <ligand>
        <name>ATP</name>
        <dbReference type="ChEBI" id="CHEBI:30616"/>
    </ligand>
</feature>
<dbReference type="Pfam" id="PF08544">
    <property type="entry name" value="GHMP_kinases_C"/>
    <property type="match status" value="1"/>
</dbReference>
<keyword evidence="5 9" id="KW-0547">Nucleotide-binding</keyword>
<sequence>MNAEVSQLGARSVTARAYGKINVFLSVGPQRADGYHDLVSVFQSLDLAETITLSPAAETAVTLTGPRADTTVPLDSRNLAVQAVAALSEAAETHIPVAIMIDKQVPVAGGMGGGSADAAAALVAYAELIGCDDAELLARIAAELGADVPFALTGGTAIGTGRGDELVPVAGSGTFHWVLATSVESLSTPEVYRTLDELRCETSAATDDTLHDPDDVVTALTAGDPHALAGVLHNDMTDAAIELLPGIADVMESGRQAGALAALVSGSGPTVGFLVADPTHALDLTVLLEATRGVRDVVRTTAPAGGAHLVIG</sequence>
<dbReference type="SUPFAM" id="SSF54211">
    <property type="entry name" value="Ribosomal protein S5 domain 2-like"/>
    <property type="match status" value="1"/>
</dbReference>
<keyword evidence="4 9" id="KW-0808">Transferase</keyword>
<dbReference type="InterPro" id="IPR036554">
    <property type="entry name" value="GHMP_kinase_C_sf"/>
</dbReference>
<evidence type="ECO:0000256" key="8">
    <source>
        <dbReference type="ARBA" id="ARBA00032554"/>
    </source>
</evidence>
<dbReference type="OrthoDB" id="3173073at2"/>
<proteinExistence type="inferred from homology"/>
<comment type="pathway">
    <text evidence="9">Isoprenoid biosynthesis; isopentenyl diphosphate biosynthesis via DXP pathway; isopentenyl diphosphate from 1-deoxy-D-xylulose 5-phosphate: step 3/6.</text>
</comment>
<comment type="function">
    <text evidence="9">Catalyzes the phosphorylation of the position 2 hydroxy group of 4-diphosphocytidyl-2C-methyl-D-erythritol.</text>
</comment>
<dbReference type="SUPFAM" id="SSF55060">
    <property type="entry name" value="GHMP Kinase, C-terminal domain"/>
    <property type="match status" value="1"/>
</dbReference>
<dbReference type="GO" id="GO:0050515">
    <property type="term" value="F:4-(cytidine 5'-diphospho)-2-C-methyl-D-erythritol kinase activity"/>
    <property type="evidence" value="ECO:0007669"/>
    <property type="project" value="UniProtKB-UniRule"/>
</dbReference>
<dbReference type="InterPro" id="IPR006204">
    <property type="entry name" value="GHMP_kinase_N_dom"/>
</dbReference>
<feature type="active site" evidence="9">
    <location>
        <position position="147"/>
    </location>
</feature>
<dbReference type="GO" id="GO:0005524">
    <property type="term" value="F:ATP binding"/>
    <property type="evidence" value="ECO:0007669"/>
    <property type="project" value="UniProtKB-UniRule"/>
</dbReference>
<evidence type="ECO:0000256" key="4">
    <source>
        <dbReference type="ARBA" id="ARBA00022679"/>
    </source>
</evidence>
<gene>
    <name evidence="9" type="primary">ispE</name>
    <name evidence="12" type="ORF">CJ198_12845</name>
</gene>
<dbReference type="Gene3D" id="3.30.230.10">
    <property type="match status" value="1"/>
</dbReference>
<feature type="domain" description="GHMP kinase C-terminal" evidence="11">
    <location>
        <begin position="219"/>
        <end position="281"/>
    </location>
</feature>
<comment type="similarity">
    <text evidence="1 9">Belongs to the GHMP kinase family. IspE subfamily.</text>
</comment>
<feature type="active site" evidence="9">
    <location>
        <position position="20"/>
    </location>
</feature>
<protein>
    <recommendedName>
        <fullName evidence="3 9">4-diphosphocytidyl-2-C-methyl-D-erythritol kinase</fullName>
        <shortName evidence="9">CMK</shortName>
        <ecNumber evidence="2 9">2.7.1.148</ecNumber>
    </recommendedName>
    <alternativeName>
        <fullName evidence="8 9">4-(cytidine-5'-diphospho)-2-C-methyl-D-erythritol kinase</fullName>
    </alternativeName>
</protein>
<dbReference type="Proteomes" id="UP000235703">
    <property type="component" value="Unassembled WGS sequence"/>
</dbReference>
<keyword evidence="9" id="KW-0414">Isoprene biosynthesis</keyword>
<dbReference type="NCBIfam" id="NF002870">
    <property type="entry name" value="PRK03188.1"/>
    <property type="match status" value="1"/>
</dbReference>
<keyword evidence="6 9" id="KW-0418">Kinase</keyword>
<evidence type="ECO:0000256" key="5">
    <source>
        <dbReference type="ARBA" id="ARBA00022741"/>
    </source>
</evidence>
<dbReference type="EMBL" id="PNFZ01000009">
    <property type="protein sequence ID" value="PMB97188.1"/>
    <property type="molecule type" value="Genomic_DNA"/>
</dbReference>
<dbReference type="Gene3D" id="3.30.70.890">
    <property type="entry name" value="GHMP kinase, C-terminal domain"/>
    <property type="match status" value="1"/>
</dbReference>
<name>A0A2N6PEU5_9MICO</name>
<dbReference type="EC" id="2.7.1.148" evidence="2 9"/>
<dbReference type="GO" id="GO:0019288">
    <property type="term" value="P:isopentenyl diphosphate biosynthetic process, methylerythritol 4-phosphate pathway"/>
    <property type="evidence" value="ECO:0007669"/>
    <property type="project" value="UniProtKB-UniRule"/>
</dbReference>
<dbReference type="InterPro" id="IPR004424">
    <property type="entry name" value="IspE"/>
</dbReference>
<evidence type="ECO:0000259" key="11">
    <source>
        <dbReference type="Pfam" id="PF08544"/>
    </source>
</evidence>
<evidence type="ECO:0000256" key="6">
    <source>
        <dbReference type="ARBA" id="ARBA00022777"/>
    </source>
</evidence>
<comment type="caution">
    <text evidence="12">The sequence shown here is derived from an EMBL/GenBank/DDBJ whole genome shotgun (WGS) entry which is preliminary data.</text>
</comment>
<dbReference type="AlphaFoldDB" id="A0A2N6PEU5"/>
<dbReference type="PANTHER" id="PTHR43527">
    <property type="entry name" value="4-DIPHOSPHOCYTIDYL-2-C-METHYL-D-ERYTHRITOL KINASE, CHLOROPLASTIC"/>
    <property type="match status" value="1"/>
</dbReference>
<dbReference type="PIRSF" id="PIRSF010376">
    <property type="entry name" value="IspE"/>
    <property type="match status" value="1"/>
</dbReference>
<dbReference type="GO" id="GO:0016114">
    <property type="term" value="P:terpenoid biosynthetic process"/>
    <property type="evidence" value="ECO:0007669"/>
    <property type="project" value="UniProtKB-UniRule"/>
</dbReference>
<evidence type="ECO:0000313" key="12">
    <source>
        <dbReference type="EMBL" id="PMB97188.1"/>
    </source>
</evidence>
<comment type="catalytic activity">
    <reaction evidence="9">
        <text>4-CDP-2-C-methyl-D-erythritol + ATP = 4-CDP-2-C-methyl-D-erythritol 2-phosphate + ADP + H(+)</text>
        <dbReference type="Rhea" id="RHEA:18437"/>
        <dbReference type="ChEBI" id="CHEBI:15378"/>
        <dbReference type="ChEBI" id="CHEBI:30616"/>
        <dbReference type="ChEBI" id="CHEBI:57823"/>
        <dbReference type="ChEBI" id="CHEBI:57919"/>
        <dbReference type="ChEBI" id="CHEBI:456216"/>
        <dbReference type="EC" id="2.7.1.148"/>
    </reaction>
</comment>
<dbReference type="InterPro" id="IPR014721">
    <property type="entry name" value="Ribsml_uS5_D2-typ_fold_subgr"/>
</dbReference>
<evidence type="ECO:0000313" key="13">
    <source>
        <dbReference type="Proteomes" id="UP000235703"/>
    </source>
</evidence>
<dbReference type="UniPathway" id="UPA00056">
    <property type="reaction ID" value="UER00094"/>
</dbReference>
<evidence type="ECO:0000256" key="7">
    <source>
        <dbReference type="ARBA" id="ARBA00022840"/>
    </source>
</evidence>
<evidence type="ECO:0000256" key="3">
    <source>
        <dbReference type="ARBA" id="ARBA00017473"/>
    </source>
</evidence>
<dbReference type="InterPro" id="IPR013750">
    <property type="entry name" value="GHMP_kinase_C_dom"/>
</dbReference>
<keyword evidence="7 9" id="KW-0067">ATP-binding</keyword>